<dbReference type="InterPro" id="IPR041489">
    <property type="entry name" value="PDZ_6"/>
</dbReference>
<dbReference type="Pfam" id="PF13365">
    <property type="entry name" value="Trypsin_2"/>
    <property type="match status" value="1"/>
</dbReference>
<evidence type="ECO:0000256" key="5">
    <source>
        <dbReference type="ARBA" id="ARBA00013035"/>
    </source>
</evidence>
<evidence type="ECO:0000256" key="3">
    <source>
        <dbReference type="ARBA" id="ARBA00004418"/>
    </source>
</evidence>
<evidence type="ECO:0000313" key="19">
    <source>
        <dbReference type="EMBL" id="KFN49007.1"/>
    </source>
</evidence>
<feature type="domain" description="PDZ" evidence="18">
    <location>
        <begin position="320"/>
        <end position="372"/>
    </location>
</feature>
<evidence type="ECO:0000256" key="17">
    <source>
        <dbReference type="SAM" id="MobiDB-lite"/>
    </source>
</evidence>
<dbReference type="InterPro" id="IPR036034">
    <property type="entry name" value="PDZ_sf"/>
</dbReference>
<dbReference type="Gene3D" id="2.40.10.120">
    <property type="match status" value="1"/>
</dbReference>
<evidence type="ECO:0000313" key="20">
    <source>
        <dbReference type="Proteomes" id="UP000029391"/>
    </source>
</evidence>
<dbReference type="InterPro" id="IPR011782">
    <property type="entry name" value="Pept_S1C_Do"/>
</dbReference>
<evidence type="ECO:0000256" key="14">
    <source>
        <dbReference type="ARBA" id="ARBA00032850"/>
    </source>
</evidence>
<dbReference type="EMBL" id="AWXU01000044">
    <property type="protein sequence ID" value="KFN49007.1"/>
    <property type="molecule type" value="Genomic_DNA"/>
</dbReference>
<dbReference type="PRINTS" id="PR00834">
    <property type="entry name" value="PROTEASES2C"/>
</dbReference>
<dbReference type="PROSITE" id="PS50106">
    <property type="entry name" value="PDZ"/>
    <property type="match status" value="1"/>
</dbReference>
<gene>
    <name evidence="19" type="ORF">P873_12745</name>
</gene>
<comment type="function">
    <text evidence="2">Might be efficient in the degradation of transiently denatured and unfolded proteins which accumulate in the periplasm following stress conditions.</text>
</comment>
<evidence type="ECO:0000256" key="2">
    <source>
        <dbReference type="ARBA" id="ARBA00002610"/>
    </source>
</evidence>
<reference evidence="19 20" key="1">
    <citation type="submission" date="2013-09" db="EMBL/GenBank/DDBJ databases">
        <title>Genome sequencing of Arenimonas composti.</title>
        <authorList>
            <person name="Chen F."/>
            <person name="Wang G."/>
        </authorList>
    </citation>
    <scope>NUCLEOTIDE SEQUENCE [LARGE SCALE GENOMIC DNA]</scope>
    <source>
        <strain evidence="19 20">TR7-09</strain>
    </source>
</reference>
<dbReference type="STRING" id="1121013.GCA_000426365_00759"/>
<keyword evidence="13" id="KW-0346">Stress response</keyword>
<evidence type="ECO:0000256" key="11">
    <source>
        <dbReference type="ARBA" id="ARBA00022801"/>
    </source>
</evidence>
<comment type="catalytic activity">
    <reaction evidence="1">
        <text>Acts on substrates that are at least partially unfolded. The cleavage site P1 residue is normally between a pair of hydrophobic residues, such as Val-|-Val.</text>
        <dbReference type="EC" id="3.4.21.107"/>
    </reaction>
</comment>
<evidence type="ECO:0000256" key="8">
    <source>
        <dbReference type="ARBA" id="ARBA00022729"/>
    </source>
</evidence>
<comment type="caution">
    <text evidence="19">The sequence shown here is derived from an EMBL/GenBank/DDBJ whole genome shotgun (WGS) entry which is preliminary data.</text>
</comment>
<keyword evidence="12" id="KW-0720">Serine protease</keyword>
<dbReference type="Gene3D" id="2.30.42.60">
    <property type="match status" value="1"/>
</dbReference>
<dbReference type="CDD" id="cd10839">
    <property type="entry name" value="cpPDZ1_DegP-like"/>
    <property type="match status" value="1"/>
</dbReference>
<dbReference type="Pfam" id="PF13180">
    <property type="entry name" value="PDZ_2"/>
    <property type="match status" value="1"/>
</dbReference>
<dbReference type="GO" id="GO:0004252">
    <property type="term" value="F:serine-type endopeptidase activity"/>
    <property type="evidence" value="ECO:0007669"/>
    <property type="project" value="InterPro"/>
</dbReference>
<name>A0A091BBZ0_9GAMM</name>
<feature type="active site" description="Charge relay system" evidence="15">
    <location>
        <position position="159"/>
    </location>
</feature>
<dbReference type="Gene3D" id="2.30.42.10">
    <property type="match status" value="1"/>
</dbReference>
<comment type="similarity">
    <text evidence="4">Belongs to the peptidase S1C family.</text>
</comment>
<feature type="active site" description="Charge relay system" evidence="15">
    <location>
        <position position="264"/>
    </location>
</feature>
<sequence>MLLLAALLTVACDARELDADAARADAEAAAETGGRSDVPPLAIETARPGAPAIVDLPDFTELVERTGPAVVNIEASAGNGAPARNAREEIAPDPFGDDEKGIGRNPNTPRRGVPDQDLPEFFRRFFDEQPGMPVIPRGGVSQGTGFVISPDGYVLTNHHVVNGADTIIVRMSDQRELTATLVGSDPLSDVALLKVDAQNLPVLVIGDSNGLKPGQWVLAIGSPFGFDHSVTAGIVSGVGRRSLDPSQQYVPFIQTDVAINRGNSGGPLLNTAGEVVGINSQIFSNSGGYMGVSFAIPIEVAMNAVRQLRETGQVVRGQLGVRIQDVERGRLEELGLDRPAGAFVDSVENGSAADRAGIRPGDVIVQFEGRDIGRSAELPPLVGAMAPGSKVRVRVIRDGKPRELEVTLTALEVAGGPERAPARQPAADNGRAFGIVVEPLDAAARAALDLKAGEGLLIARVEGAAARRAGLQPGDVVLQVGRHEVGSLKQFADAVAAVADQDEVRLLVRNARSTGFVILPTR</sequence>
<keyword evidence="9" id="KW-0677">Repeat</keyword>
<dbReference type="NCBIfam" id="TIGR02037">
    <property type="entry name" value="degP_htrA_DO"/>
    <property type="match status" value="1"/>
</dbReference>
<evidence type="ECO:0000256" key="9">
    <source>
        <dbReference type="ARBA" id="ARBA00022737"/>
    </source>
</evidence>
<dbReference type="SUPFAM" id="SSF50494">
    <property type="entry name" value="Trypsin-like serine proteases"/>
    <property type="match status" value="1"/>
</dbReference>
<dbReference type="EC" id="3.4.21.107" evidence="5"/>
<keyword evidence="20" id="KW-1185">Reference proteome</keyword>
<evidence type="ECO:0000256" key="10">
    <source>
        <dbReference type="ARBA" id="ARBA00022764"/>
    </source>
</evidence>
<dbReference type="InterPro" id="IPR001940">
    <property type="entry name" value="Peptidase_S1C"/>
</dbReference>
<evidence type="ECO:0000256" key="4">
    <source>
        <dbReference type="ARBA" id="ARBA00010541"/>
    </source>
</evidence>
<dbReference type="SUPFAM" id="SSF50156">
    <property type="entry name" value="PDZ domain-like"/>
    <property type="match status" value="2"/>
</dbReference>
<comment type="subcellular location">
    <subcellularLocation>
        <location evidence="3">Periplasm</location>
    </subcellularLocation>
</comment>
<dbReference type="SMART" id="SM00228">
    <property type="entry name" value="PDZ"/>
    <property type="match status" value="2"/>
</dbReference>
<dbReference type="Pfam" id="PF17820">
    <property type="entry name" value="PDZ_6"/>
    <property type="match status" value="1"/>
</dbReference>
<evidence type="ECO:0000256" key="12">
    <source>
        <dbReference type="ARBA" id="ARBA00022825"/>
    </source>
</evidence>
<feature type="binding site" evidence="16">
    <location>
        <position position="159"/>
    </location>
    <ligand>
        <name>substrate</name>
    </ligand>
</feature>
<dbReference type="PANTHER" id="PTHR22939:SF130">
    <property type="entry name" value="PERIPLASMIC SERINE ENDOPROTEASE DEGP-LIKE-RELATED"/>
    <property type="match status" value="1"/>
</dbReference>
<keyword evidence="10" id="KW-0574">Periplasm</keyword>
<dbReference type="GO" id="GO:0042597">
    <property type="term" value="C:periplasmic space"/>
    <property type="evidence" value="ECO:0007669"/>
    <property type="project" value="UniProtKB-SubCell"/>
</dbReference>
<evidence type="ECO:0000256" key="1">
    <source>
        <dbReference type="ARBA" id="ARBA00001772"/>
    </source>
</evidence>
<dbReference type="AlphaFoldDB" id="A0A091BBZ0"/>
<feature type="binding site" evidence="16">
    <location>
        <begin position="262"/>
        <end position="264"/>
    </location>
    <ligand>
        <name>substrate</name>
    </ligand>
</feature>
<keyword evidence="8" id="KW-0732">Signal</keyword>
<evidence type="ECO:0000256" key="7">
    <source>
        <dbReference type="ARBA" id="ARBA00022670"/>
    </source>
</evidence>
<evidence type="ECO:0000259" key="18">
    <source>
        <dbReference type="PROSITE" id="PS50106"/>
    </source>
</evidence>
<evidence type="ECO:0000256" key="16">
    <source>
        <dbReference type="PIRSR" id="PIRSR611782-2"/>
    </source>
</evidence>
<evidence type="ECO:0000256" key="6">
    <source>
        <dbReference type="ARBA" id="ARBA00013958"/>
    </source>
</evidence>
<keyword evidence="11" id="KW-0378">Hydrolase</keyword>
<dbReference type="eggNOG" id="COG0265">
    <property type="taxonomic scope" value="Bacteria"/>
</dbReference>
<dbReference type="InterPro" id="IPR009003">
    <property type="entry name" value="Peptidase_S1_PA"/>
</dbReference>
<feature type="active site" description="Charge relay system" evidence="15">
    <location>
        <position position="189"/>
    </location>
</feature>
<dbReference type="GO" id="GO:0006508">
    <property type="term" value="P:proteolysis"/>
    <property type="evidence" value="ECO:0007669"/>
    <property type="project" value="UniProtKB-KW"/>
</dbReference>
<evidence type="ECO:0000256" key="13">
    <source>
        <dbReference type="ARBA" id="ARBA00023016"/>
    </source>
</evidence>
<dbReference type="Proteomes" id="UP000029391">
    <property type="component" value="Unassembled WGS sequence"/>
</dbReference>
<proteinExistence type="inferred from homology"/>
<organism evidence="19 20">
    <name type="scientific">Arenimonas composti TR7-09 = DSM 18010</name>
    <dbReference type="NCBI Taxonomy" id="1121013"/>
    <lineage>
        <taxon>Bacteria</taxon>
        <taxon>Pseudomonadati</taxon>
        <taxon>Pseudomonadota</taxon>
        <taxon>Gammaproteobacteria</taxon>
        <taxon>Lysobacterales</taxon>
        <taxon>Lysobacteraceae</taxon>
        <taxon>Arenimonas</taxon>
    </lineage>
</organism>
<accession>A0A091BBZ0</accession>
<feature type="region of interest" description="Disordered" evidence="17">
    <location>
        <begin position="89"/>
        <end position="116"/>
    </location>
</feature>
<feature type="binding site" evidence="16">
    <location>
        <position position="189"/>
    </location>
    <ligand>
        <name>substrate</name>
    </ligand>
</feature>
<dbReference type="InterPro" id="IPR001478">
    <property type="entry name" value="PDZ"/>
</dbReference>
<keyword evidence="7" id="KW-0645">Protease</keyword>
<evidence type="ECO:0000256" key="15">
    <source>
        <dbReference type="PIRSR" id="PIRSR611782-1"/>
    </source>
</evidence>
<protein>
    <recommendedName>
        <fullName evidence="6">Probable periplasmic serine endoprotease DegP-like</fullName>
        <ecNumber evidence="5">3.4.21.107</ecNumber>
    </recommendedName>
    <alternativeName>
        <fullName evidence="14">Protease Do</fullName>
    </alternativeName>
</protein>
<dbReference type="PANTHER" id="PTHR22939">
    <property type="entry name" value="SERINE PROTEASE FAMILY S1C HTRA-RELATED"/>
    <property type="match status" value="1"/>
</dbReference>